<dbReference type="EMBL" id="CDMZ01000615">
    <property type="protein sequence ID" value="CEM17968.1"/>
    <property type="molecule type" value="Genomic_DNA"/>
</dbReference>
<evidence type="ECO:0000313" key="2">
    <source>
        <dbReference type="EMBL" id="CEM17968.1"/>
    </source>
</evidence>
<name>A0A0G4FTZ2_9ALVE</name>
<dbReference type="VEuPathDB" id="CryptoDB:Cvel_18647"/>
<organism evidence="2">
    <name type="scientific">Chromera velia CCMP2878</name>
    <dbReference type="NCBI Taxonomy" id="1169474"/>
    <lineage>
        <taxon>Eukaryota</taxon>
        <taxon>Sar</taxon>
        <taxon>Alveolata</taxon>
        <taxon>Colpodellida</taxon>
        <taxon>Chromeraceae</taxon>
        <taxon>Chromera</taxon>
    </lineage>
</organism>
<gene>
    <name evidence="2" type="ORF">Cvel_18647</name>
</gene>
<evidence type="ECO:0000256" key="1">
    <source>
        <dbReference type="SAM" id="MobiDB-lite"/>
    </source>
</evidence>
<accession>A0A0G4FTZ2</accession>
<feature type="compositionally biased region" description="Basic and acidic residues" evidence="1">
    <location>
        <begin position="56"/>
        <end position="67"/>
    </location>
</feature>
<reference evidence="2" key="1">
    <citation type="submission" date="2014-11" db="EMBL/GenBank/DDBJ databases">
        <authorList>
            <person name="Otto D Thomas"/>
            <person name="Naeem Raeece"/>
        </authorList>
    </citation>
    <scope>NUCLEOTIDE SEQUENCE</scope>
</reference>
<protein>
    <submittedName>
        <fullName evidence="2">Uncharacterized protein</fullName>
    </submittedName>
</protein>
<dbReference type="AlphaFoldDB" id="A0A0G4FTZ2"/>
<sequence length="255" mass="29490">MDKEFFALMSMMKSGGERRKEALQTAAKGLKCLRLSEAALSASFEAEEKEERKRKREAEKKEKRTEKNTVALQKVVKRVNEKVEERWEKDVLAPVSDYQRKENFKKNMYRERPLCETSLNHCLRALTVALGIYIDDAPKLEDLREEGLGLKTGTHMRCFGVLESCKFLVVVGLMKGHLGEREREFCETFFSDNPLQSQFKKLRLRTHSQKAILYDNVKIPDPGAAQALGLTAIYTVFFTDFEHIRERFTTVGGWR</sequence>
<proteinExistence type="predicted"/>
<feature type="region of interest" description="Disordered" evidence="1">
    <location>
        <begin position="43"/>
        <end position="67"/>
    </location>
</feature>